<dbReference type="EMBL" id="AZIM01000721">
    <property type="protein sequence ID" value="ETE69660.1"/>
    <property type="molecule type" value="Genomic_DNA"/>
</dbReference>
<name>V8P5R3_OPHHA</name>
<feature type="region of interest" description="Disordered" evidence="1">
    <location>
        <begin position="1"/>
        <end position="57"/>
    </location>
</feature>
<evidence type="ECO:0000313" key="2">
    <source>
        <dbReference type="EMBL" id="ETE69660.1"/>
    </source>
</evidence>
<feature type="compositionally biased region" description="Basic and acidic residues" evidence="1">
    <location>
        <begin position="17"/>
        <end position="28"/>
    </location>
</feature>
<protein>
    <submittedName>
        <fullName evidence="2">Uncharacterized protein</fullName>
    </submittedName>
</protein>
<evidence type="ECO:0000313" key="3">
    <source>
        <dbReference type="Proteomes" id="UP000018936"/>
    </source>
</evidence>
<dbReference type="AlphaFoldDB" id="V8P5R3"/>
<organism evidence="2 3">
    <name type="scientific">Ophiophagus hannah</name>
    <name type="common">King cobra</name>
    <name type="synonym">Naja hannah</name>
    <dbReference type="NCBI Taxonomy" id="8665"/>
    <lineage>
        <taxon>Eukaryota</taxon>
        <taxon>Metazoa</taxon>
        <taxon>Chordata</taxon>
        <taxon>Craniata</taxon>
        <taxon>Vertebrata</taxon>
        <taxon>Euteleostomi</taxon>
        <taxon>Lepidosauria</taxon>
        <taxon>Squamata</taxon>
        <taxon>Bifurcata</taxon>
        <taxon>Unidentata</taxon>
        <taxon>Episquamata</taxon>
        <taxon>Toxicofera</taxon>
        <taxon>Serpentes</taxon>
        <taxon>Colubroidea</taxon>
        <taxon>Elapidae</taxon>
        <taxon>Elapinae</taxon>
        <taxon>Ophiophagus</taxon>
    </lineage>
</organism>
<dbReference type="Proteomes" id="UP000018936">
    <property type="component" value="Unassembled WGS sequence"/>
</dbReference>
<feature type="region of interest" description="Disordered" evidence="1">
    <location>
        <begin position="107"/>
        <end position="129"/>
    </location>
</feature>
<proteinExistence type="predicted"/>
<keyword evidence="3" id="KW-1185">Reference proteome</keyword>
<comment type="caution">
    <text evidence="2">The sequence shown here is derived from an EMBL/GenBank/DDBJ whole genome shotgun (WGS) entry which is preliminary data.</text>
</comment>
<reference evidence="2 3" key="1">
    <citation type="journal article" date="2013" name="Proc. Natl. Acad. Sci. U.S.A.">
        <title>The king cobra genome reveals dynamic gene evolution and adaptation in the snake venom system.</title>
        <authorList>
            <person name="Vonk F.J."/>
            <person name="Casewell N.R."/>
            <person name="Henkel C.V."/>
            <person name="Heimberg A.M."/>
            <person name="Jansen H.J."/>
            <person name="McCleary R.J."/>
            <person name="Kerkkamp H.M."/>
            <person name="Vos R.A."/>
            <person name="Guerreiro I."/>
            <person name="Calvete J.J."/>
            <person name="Wuster W."/>
            <person name="Woods A.E."/>
            <person name="Logan J.M."/>
            <person name="Harrison R.A."/>
            <person name="Castoe T.A."/>
            <person name="de Koning A.P."/>
            <person name="Pollock D.D."/>
            <person name="Yandell M."/>
            <person name="Calderon D."/>
            <person name="Renjifo C."/>
            <person name="Currier R.B."/>
            <person name="Salgado D."/>
            <person name="Pla D."/>
            <person name="Sanz L."/>
            <person name="Hyder A.S."/>
            <person name="Ribeiro J.M."/>
            <person name="Arntzen J.W."/>
            <person name="van den Thillart G.E."/>
            <person name="Boetzer M."/>
            <person name="Pirovano W."/>
            <person name="Dirks R.P."/>
            <person name="Spaink H.P."/>
            <person name="Duboule D."/>
            <person name="McGlinn E."/>
            <person name="Kini R.M."/>
            <person name="Richardson M.K."/>
        </authorList>
    </citation>
    <scope>NUCLEOTIDE SEQUENCE</scope>
    <source>
        <tissue evidence="2">Blood</tissue>
    </source>
</reference>
<accession>V8P5R3</accession>
<evidence type="ECO:0000256" key="1">
    <source>
        <dbReference type="SAM" id="MobiDB-lite"/>
    </source>
</evidence>
<sequence>MCTSARSRPSRRKEPRYHHWGEALEARRGQGGVRGEQQERGGQRGGHWAMGGALPSNKRMPFAAPPLAASPTPLPWCLRLQQIGNFPLVAPVGALHYEASVLQSQRIAPPPNNLAPHFTNLEDGRLSES</sequence>
<feature type="compositionally biased region" description="Basic and acidic residues" evidence="1">
    <location>
        <begin position="120"/>
        <end position="129"/>
    </location>
</feature>
<gene>
    <name evidence="2" type="ORF">L345_04545</name>
</gene>